<evidence type="ECO:0000256" key="1">
    <source>
        <dbReference type="SAM" id="MobiDB-lite"/>
    </source>
</evidence>
<proteinExistence type="predicted"/>
<dbReference type="InterPro" id="IPR013094">
    <property type="entry name" value="AB_hydrolase_3"/>
</dbReference>
<keyword evidence="4" id="KW-1185">Reference proteome</keyword>
<comment type="caution">
    <text evidence="3">The sequence shown here is derived from an EMBL/GenBank/DDBJ whole genome shotgun (WGS) entry which is preliminary data.</text>
</comment>
<gene>
    <name evidence="3" type="primary">CXE8</name>
    <name evidence="3" type="ORF">QJS10_CPB18g00413</name>
</gene>
<dbReference type="GO" id="GO:0016787">
    <property type="term" value="F:hydrolase activity"/>
    <property type="evidence" value="ECO:0007669"/>
    <property type="project" value="InterPro"/>
</dbReference>
<dbReference type="InterPro" id="IPR050466">
    <property type="entry name" value="Carboxylest/Gibb_receptor"/>
</dbReference>
<reference evidence="3" key="2">
    <citation type="submission" date="2023-06" db="EMBL/GenBank/DDBJ databases">
        <authorList>
            <person name="Ma L."/>
            <person name="Liu K.-W."/>
            <person name="Li Z."/>
            <person name="Hsiao Y.-Y."/>
            <person name="Qi Y."/>
            <person name="Fu T."/>
            <person name="Tang G."/>
            <person name="Zhang D."/>
            <person name="Sun W.-H."/>
            <person name="Liu D.-K."/>
            <person name="Li Y."/>
            <person name="Chen G.-Z."/>
            <person name="Liu X.-D."/>
            <person name="Liao X.-Y."/>
            <person name="Jiang Y.-T."/>
            <person name="Yu X."/>
            <person name="Hao Y."/>
            <person name="Huang J."/>
            <person name="Zhao X.-W."/>
            <person name="Ke S."/>
            <person name="Chen Y.-Y."/>
            <person name="Wu W.-L."/>
            <person name="Hsu J.-L."/>
            <person name="Lin Y.-F."/>
            <person name="Huang M.-D."/>
            <person name="Li C.-Y."/>
            <person name="Huang L."/>
            <person name="Wang Z.-W."/>
            <person name="Zhao X."/>
            <person name="Zhong W.-Y."/>
            <person name="Peng D.-H."/>
            <person name="Ahmad S."/>
            <person name="Lan S."/>
            <person name="Zhang J.-S."/>
            <person name="Tsai W.-C."/>
            <person name="Van De Peer Y."/>
            <person name="Liu Z.-J."/>
        </authorList>
    </citation>
    <scope>NUCLEOTIDE SEQUENCE</scope>
    <source>
        <strain evidence="3">CP</strain>
        <tissue evidence="3">Leaves</tissue>
    </source>
</reference>
<evidence type="ECO:0000259" key="2">
    <source>
        <dbReference type="Pfam" id="PF07859"/>
    </source>
</evidence>
<name>A0AAV9CQ84_ACOCL</name>
<dbReference type="Gene3D" id="3.40.50.1820">
    <property type="entry name" value="alpha/beta hydrolase"/>
    <property type="match status" value="1"/>
</dbReference>
<reference evidence="3" key="1">
    <citation type="journal article" date="2023" name="Nat. Commun.">
        <title>Diploid and tetraploid genomes of Acorus and the evolution of monocots.</title>
        <authorList>
            <person name="Ma L."/>
            <person name="Liu K.W."/>
            <person name="Li Z."/>
            <person name="Hsiao Y.Y."/>
            <person name="Qi Y."/>
            <person name="Fu T."/>
            <person name="Tang G.D."/>
            <person name="Zhang D."/>
            <person name="Sun W.H."/>
            <person name="Liu D.K."/>
            <person name="Li Y."/>
            <person name="Chen G.Z."/>
            <person name="Liu X.D."/>
            <person name="Liao X.Y."/>
            <person name="Jiang Y.T."/>
            <person name="Yu X."/>
            <person name="Hao Y."/>
            <person name="Huang J."/>
            <person name="Zhao X.W."/>
            <person name="Ke S."/>
            <person name="Chen Y.Y."/>
            <person name="Wu W.L."/>
            <person name="Hsu J.L."/>
            <person name="Lin Y.F."/>
            <person name="Huang M.D."/>
            <person name="Li C.Y."/>
            <person name="Huang L."/>
            <person name="Wang Z.W."/>
            <person name="Zhao X."/>
            <person name="Zhong W.Y."/>
            <person name="Peng D.H."/>
            <person name="Ahmad S."/>
            <person name="Lan S."/>
            <person name="Zhang J.S."/>
            <person name="Tsai W.C."/>
            <person name="Van de Peer Y."/>
            <person name="Liu Z.J."/>
        </authorList>
    </citation>
    <scope>NUCLEOTIDE SEQUENCE</scope>
    <source>
        <strain evidence="3">CP</strain>
    </source>
</reference>
<dbReference type="PANTHER" id="PTHR23024">
    <property type="entry name" value="ARYLACETAMIDE DEACETYLASE"/>
    <property type="match status" value="1"/>
</dbReference>
<dbReference type="Pfam" id="PF07859">
    <property type="entry name" value="Abhydrolase_3"/>
    <property type="match status" value="1"/>
</dbReference>
<dbReference type="AlphaFoldDB" id="A0AAV9CQ84"/>
<dbReference type="EMBL" id="JAUJYO010000018">
    <property type="protein sequence ID" value="KAK1290317.1"/>
    <property type="molecule type" value="Genomic_DNA"/>
</dbReference>
<dbReference type="InterPro" id="IPR029058">
    <property type="entry name" value="AB_hydrolase_fold"/>
</dbReference>
<evidence type="ECO:0000313" key="4">
    <source>
        <dbReference type="Proteomes" id="UP001180020"/>
    </source>
</evidence>
<protein>
    <submittedName>
        <fullName evidence="3">Carboxylesterase 8</fullName>
    </submittedName>
</protein>
<evidence type="ECO:0000313" key="3">
    <source>
        <dbReference type="EMBL" id="KAK1290317.1"/>
    </source>
</evidence>
<feature type="region of interest" description="Disordered" evidence="1">
    <location>
        <begin position="30"/>
        <end position="68"/>
    </location>
</feature>
<dbReference type="Proteomes" id="UP001180020">
    <property type="component" value="Unassembled WGS sequence"/>
</dbReference>
<feature type="compositionally biased region" description="Low complexity" evidence="1">
    <location>
        <begin position="30"/>
        <end position="41"/>
    </location>
</feature>
<dbReference type="SUPFAM" id="SSF53474">
    <property type="entry name" value="alpha/beta-Hydrolases"/>
    <property type="match status" value="1"/>
</dbReference>
<organism evidence="3 4">
    <name type="scientific">Acorus calamus</name>
    <name type="common">Sweet flag</name>
    <dbReference type="NCBI Taxonomy" id="4465"/>
    <lineage>
        <taxon>Eukaryota</taxon>
        <taxon>Viridiplantae</taxon>
        <taxon>Streptophyta</taxon>
        <taxon>Embryophyta</taxon>
        <taxon>Tracheophyta</taxon>
        <taxon>Spermatophyta</taxon>
        <taxon>Magnoliopsida</taxon>
        <taxon>Liliopsida</taxon>
        <taxon>Acoraceae</taxon>
        <taxon>Acorus</taxon>
    </lineage>
</organism>
<feature type="compositionally biased region" description="Basic residues" evidence="1">
    <location>
        <begin position="58"/>
        <end position="67"/>
    </location>
</feature>
<feature type="domain" description="Alpha/beta hydrolase fold-3" evidence="2">
    <location>
        <begin position="78"/>
        <end position="289"/>
    </location>
</feature>
<sequence length="314" mass="34656">MAAPRRPTPETANTTNVFLLIKENPDGRSITRPTPFIPTIPASSPTSKDLPLNPTNHTHLRLHRPHHTPPPQTKLPIIIYFHGGGFLIFGSSTAFYHAPCARMASAIPAIVVSVDHRLSPESRLPAAYDDAVEAIDWVYSGADPWVAEHGDLGRCFLMGCSSGGNIAYHAAMRAAAERGLKGVVFNQPFFGGEERTESEERMCDDAMIPLKVIDMAWRLSLPEGANRDHQYANPMKAKGEWKEGEVVLPACMVRGHAGDPLIDKQKEFARWLGKGRAARLVEKFYEDGHHAVEIFDEGMALRLVEDVKDFVLGC</sequence>
<dbReference type="PANTHER" id="PTHR23024:SF393">
    <property type="entry name" value="OS08G0547800 PROTEIN"/>
    <property type="match status" value="1"/>
</dbReference>
<accession>A0AAV9CQ84</accession>